<dbReference type="RefSeq" id="WP_339968760.1">
    <property type="nucleotide sequence ID" value="NZ_JAWMWG010000001.1"/>
</dbReference>
<comment type="caution">
    <text evidence="11">The sequence shown here is derived from an EMBL/GenBank/DDBJ whole genome shotgun (WGS) entry which is preliminary data.</text>
</comment>
<evidence type="ECO:0000256" key="5">
    <source>
        <dbReference type="ARBA" id="ARBA00023163"/>
    </source>
</evidence>
<dbReference type="PROSITE" id="PS01117">
    <property type="entry name" value="HTH_MARR_1"/>
    <property type="match status" value="1"/>
</dbReference>
<dbReference type="PRINTS" id="PR00598">
    <property type="entry name" value="HTHMARR"/>
</dbReference>
<evidence type="ECO:0000256" key="9">
    <source>
        <dbReference type="ARBA" id="ARBA00047207"/>
    </source>
</evidence>
<keyword evidence="3" id="KW-0843">Virulence</keyword>
<keyword evidence="4 11" id="KW-0238">DNA-binding</keyword>
<evidence type="ECO:0000313" key="11">
    <source>
        <dbReference type="EMBL" id="MEJ6348001.1"/>
    </source>
</evidence>
<keyword evidence="2" id="KW-0805">Transcription regulation</keyword>
<gene>
    <name evidence="11" type="ORF">R4Y45_02000</name>
</gene>
<dbReference type="InterPro" id="IPR036390">
    <property type="entry name" value="WH_DNA-bd_sf"/>
</dbReference>
<evidence type="ECO:0000313" key="12">
    <source>
        <dbReference type="Proteomes" id="UP001377804"/>
    </source>
</evidence>
<feature type="domain" description="HTH marR-type" evidence="10">
    <location>
        <begin position="4"/>
        <end position="135"/>
    </location>
</feature>
<dbReference type="PANTHER" id="PTHR42756:SF1">
    <property type="entry name" value="TRANSCRIPTIONAL REPRESSOR OF EMRAB OPERON"/>
    <property type="match status" value="1"/>
</dbReference>
<name>A0ABU8SF85_9LACO</name>
<keyword evidence="12" id="KW-1185">Reference proteome</keyword>
<proteinExistence type="inferred from homology"/>
<dbReference type="InterPro" id="IPR023187">
    <property type="entry name" value="Tscrpt_reg_MarR-type_CS"/>
</dbReference>
<evidence type="ECO:0000256" key="7">
    <source>
        <dbReference type="ARBA" id="ARBA00046337"/>
    </source>
</evidence>
<evidence type="ECO:0000256" key="6">
    <source>
        <dbReference type="ARBA" id="ARBA00040307"/>
    </source>
</evidence>
<evidence type="ECO:0000259" key="10">
    <source>
        <dbReference type="PROSITE" id="PS50995"/>
    </source>
</evidence>
<dbReference type="SUPFAM" id="SSF46785">
    <property type="entry name" value="Winged helix' DNA-binding domain"/>
    <property type="match status" value="1"/>
</dbReference>
<dbReference type="Gene3D" id="1.10.10.10">
    <property type="entry name" value="Winged helix-like DNA-binding domain superfamily/Winged helix DNA-binding domain"/>
    <property type="match status" value="1"/>
</dbReference>
<comment type="subcellular location">
    <subcellularLocation>
        <location evidence="1">Cytoplasm</location>
    </subcellularLocation>
</comment>
<accession>A0ABU8SF85</accession>
<comment type="similarity">
    <text evidence="7">Belongs to the SarZ family.</text>
</comment>
<protein>
    <recommendedName>
        <fullName evidence="6">HTH-type transcriptional regulator MgrA</fullName>
    </recommendedName>
    <alternativeName>
        <fullName evidence="8">HTH-type transcriptional regulator SarZ</fullName>
    </alternativeName>
    <alternativeName>
        <fullName evidence="9">Staphylococcal accessory regulator Z</fullName>
    </alternativeName>
</protein>
<dbReference type="PANTHER" id="PTHR42756">
    <property type="entry name" value="TRANSCRIPTIONAL REGULATOR, MARR"/>
    <property type="match status" value="1"/>
</dbReference>
<evidence type="ECO:0000256" key="3">
    <source>
        <dbReference type="ARBA" id="ARBA00023026"/>
    </source>
</evidence>
<dbReference type="Pfam" id="PF22381">
    <property type="entry name" value="Staph_reg_Sar_Rot"/>
    <property type="match status" value="1"/>
</dbReference>
<dbReference type="SMART" id="SM00347">
    <property type="entry name" value="HTH_MARR"/>
    <property type="match status" value="1"/>
</dbReference>
<dbReference type="InterPro" id="IPR036388">
    <property type="entry name" value="WH-like_DNA-bd_sf"/>
</dbReference>
<dbReference type="InterPro" id="IPR000835">
    <property type="entry name" value="HTH_MarR-typ"/>
</dbReference>
<dbReference type="PROSITE" id="PS50995">
    <property type="entry name" value="HTH_MARR_2"/>
    <property type="match status" value="1"/>
</dbReference>
<keyword evidence="5" id="KW-0804">Transcription</keyword>
<evidence type="ECO:0000256" key="1">
    <source>
        <dbReference type="ARBA" id="ARBA00004496"/>
    </source>
</evidence>
<reference evidence="11 12" key="1">
    <citation type="submission" date="2023-10" db="EMBL/GenBank/DDBJ databases">
        <title>Holzapfeliella saturejae sp. nov. isolated from Satureja montana flowers.</title>
        <authorList>
            <person name="Alcantara C."/>
            <person name="Zuniga M."/>
            <person name="Landete J.M."/>
            <person name="Monedero V."/>
        </authorList>
    </citation>
    <scope>NUCLEOTIDE SEQUENCE [LARGE SCALE GENOMIC DNA]</scope>
    <source>
        <strain evidence="11 12">He02</strain>
    </source>
</reference>
<evidence type="ECO:0000256" key="2">
    <source>
        <dbReference type="ARBA" id="ARBA00023015"/>
    </source>
</evidence>
<evidence type="ECO:0000256" key="8">
    <source>
        <dbReference type="ARBA" id="ARBA00047188"/>
    </source>
</evidence>
<dbReference type="Proteomes" id="UP001377804">
    <property type="component" value="Unassembled WGS sequence"/>
</dbReference>
<organism evidence="11 12">
    <name type="scientific">Holzapfeliella saturejae</name>
    <dbReference type="NCBI Taxonomy" id="3082953"/>
    <lineage>
        <taxon>Bacteria</taxon>
        <taxon>Bacillati</taxon>
        <taxon>Bacillota</taxon>
        <taxon>Bacilli</taxon>
        <taxon>Lactobacillales</taxon>
        <taxon>Lactobacillaceae</taxon>
        <taxon>Holzapfeliella</taxon>
    </lineage>
</organism>
<dbReference type="GO" id="GO:0003677">
    <property type="term" value="F:DNA binding"/>
    <property type="evidence" value="ECO:0007669"/>
    <property type="project" value="UniProtKB-KW"/>
</dbReference>
<sequence>MAKVNDMLPLFSLLSRKFQNQLNQNLKPFQLNSTNYFFFLKVAKERQIKQEMLIQDTAVNASNVTRQLKHLIDLDLVYKQQDFVDRRTSIIALTEKGARIYPQVDNIITQTTRDLTRGLTPTEKRMLTQLLTKLK</sequence>
<dbReference type="InterPro" id="IPR055166">
    <property type="entry name" value="Transc_reg_Sar_Rot_HTH"/>
</dbReference>
<dbReference type="EMBL" id="JAWMWG010000001">
    <property type="protein sequence ID" value="MEJ6348001.1"/>
    <property type="molecule type" value="Genomic_DNA"/>
</dbReference>
<evidence type="ECO:0000256" key="4">
    <source>
        <dbReference type="ARBA" id="ARBA00023125"/>
    </source>
</evidence>